<organism evidence="2 3">
    <name type="scientific">Candidatus Enterococcus ikei</name>
    <dbReference type="NCBI Taxonomy" id="2815326"/>
    <lineage>
        <taxon>Bacteria</taxon>
        <taxon>Bacillati</taxon>
        <taxon>Bacillota</taxon>
        <taxon>Bacilli</taxon>
        <taxon>Lactobacillales</taxon>
        <taxon>Enterococcaceae</taxon>
        <taxon>Enterococcus</taxon>
    </lineage>
</organism>
<evidence type="ECO:0000313" key="2">
    <source>
        <dbReference type="EMBL" id="MBO0439040.1"/>
    </source>
</evidence>
<sequence>MFFIIRLIDFIHTPNDEKAKIKFNMNAGNADKKAWDLLLEDNPEWLTMNQWKTKQPNNNLNQAEYLIALAQYYPYGPEYFVFGGLYEVVKIEPEVFDAVGYKLILMKEYQEYIKRLIIKIKKPIGRDLYNRRYQTIQKQLNPEIYELAPNAKLGHFPGYQNVCIKHFDMQQIFSRNEPSWKEALSNVKGVYVITDLNSGQLYIGSASGNTEGIWQRWSGYAALTNLTGGNREFNAILNEKGKDYIINNFQYSVLEIFDTKTKVETIIERENYWKIVFDTKKNGMNHN</sequence>
<protein>
    <submittedName>
        <fullName evidence="2">GIY-YIG nuclease family protein</fullName>
    </submittedName>
</protein>
<dbReference type="CDD" id="cd10446">
    <property type="entry name" value="GIY-YIG_unchar_1"/>
    <property type="match status" value="1"/>
</dbReference>
<comment type="caution">
    <text evidence="2">The sequence shown here is derived from an EMBL/GenBank/DDBJ whole genome shotgun (WGS) entry which is preliminary data.</text>
</comment>
<dbReference type="InterPro" id="IPR000305">
    <property type="entry name" value="GIY-YIG_endonuc"/>
</dbReference>
<dbReference type="EMBL" id="JAFLWD010000003">
    <property type="protein sequence ID" value="MBO0439040.1"/>
    <property type="molecule type" value="Genomic_DNA"/>
</dbReference>
<keyword evidence="3" id="KW-1185">Reference proteome</keyword>
<evidence type="ECO:0000313" key="3">
    <source>
        <dbReference type="Proteomes" id="UP000664632"/>
    </source>
</evidence>
<dbReference type="PROSITE" id="PS50164">
    <property type="entry name" value="GIY_YIG"/>
    <property type="match status" value="1"/>
</dbReference>
<dbReference type="RefSeq" id="WP_207111148.1">
    <property type="nucleotide sequence ID" value="NZ_JAFLWD010000003.1"/>
</dbReference>
<proteinExistence type="predicted"/>
<dbReference type="SUPFAM" id="SSF82771">
    <property type="entry name" value="GIY-YIG endonuclease"/>
    <property type="match status" value="1"/>
</dbReference>
<dbReference type="InterPro" id="IPR035901">
    <property type="entry name" value="GIY-YIG_endonuc_sf"/>
</dbReference>
<dbReference type="Pfam" id="PF01541">
    <property type="entry name" value="GIY-YIG"/>
    <property type="match status" value="1"/>
</dbReference>
<reference evidence="2 3" key="1">
    <citation type="submission" date="2021-03" db="EMBL/GenBank/DDBJ databases">
        <title>Enterococcal diversity collection.</title>
        <authorList>
            <person name="Gilmore M.S."/>
            <person name="Schwartzman J."/>
            <person name="Van Tyne D."/>
            <person name="Martin M."/>
            <person name="Earl A.M."/>
            <person name="Manson A.L."/>
            <person name="Straub T."/>
            <person name="Salamzade R."/>
            <person name="Saavedra J."/>
            <person name="Lebreton F."/>
            <person name="Prichula J."/>
            <person name="Schaufler K."/>
            <person name="Gaca A."/>
            <person name="Sgardioli B."/>
            <person name="Wagenaar J."/>
            <person name="Strong T."/>
        </authorList>
    </citation>
    <scope>NUCLEOTIDE SEQUENCE [LARGE SCALE GENOMIC DNA]</scope>
    <source>
        <strain evidence="2 3">DIV0869a</strain>
    </source>
</reference>
<accession>A0ABS3GW43</accession>
<evidence type="ECO:0000259" key="1">
    <source>
        <dbReference type="PROSITE" id="PS50164"/>
    </source>
</evidence>
<dbReference type="Gene3D" id="3.40.1440.10">
    <property type="entry name" value="GIY-YIG endonuclease"/>
    <property type="match status" value="1"/>
</dbReference>
<gene>
    <name evidence="2" type="ORF">JZO69_01520</name>
</gene>
<dbReference type="Proteomes" id="UP000664632">
    <property type="component" value="Unassembled WGS sequence"/>
</dbReference>
<name>A0ABS3GW43_9ENTE</name>
<feature type="domain" description="GIY-YIG" evidence="1">
    <location>
        <begin position="186"/>
        <end position="283"/>
    </location>
</feature>